<dbReference type="Gene3D" id="3.10.450.320">
    <property type="entry name" value="Mitochondrial import inner membrane translocase subunit Tim21"/>
    <property type="match status" value="1"/>
</dbReference>
<comment type="subcellular location">
    <subcellularLocation>
        <location evidence="1 11">Mitochondrion inner membrane</location>
        <topology evidence="1 11">Single-pass membrane protein</topology>
    </subcellularLocation>
</comment>
<keyword evidence="8 11" id="KW-0496">Mitochondrion</keyword>
<dbReference type="GO" id="GO:0005744">
    <property type="term" value="C:TIM23 mitochondrial import inner membrane translocase complex"/>
    <property type="evidence" value="ECO:0007669"/>
    <property type="project" value="UniProtKB-UniRule"/>
</dbReference>
<dbReference type="PANTHER" id="PTHR13032">
    <property type="entry name" value="MITOCHONDRIAL IMPORT INNER MEMBRANE TRANSLOCASE SUBUNIT TIM21"/>
    <property type="match status" value="1"/>
</dbReference>
<evidence type="ECO:0000256" key="1">
    <source>
        <dbReference type="ARBA" id="ARBA00004434"/>
    </source>
</evidence>
<evidence type="ECO:0000256" key="5">
    <source>
        <dbReference type="ARBA" id="ARBA00022792"/>
    </source>
</evidence>
<keyword evidence="11" id="KW-0653">Protein transport</keyword>
<dbReference type="InterPro" id="IPR038552">
    <property type="entry name" value="Tim21_IMS_sf"/>
</dbReference>
<comment type="similarity">
    <text evidence="2 11">Belongs to the TIM21 family.</text>
</comment>
<dbReference type="AlphaFoldDB" id="A0A5N5DIR8"/>
<protein>
    <recommendedName>
        <fullName evidence="3 11">Mitochondrial import inner membrane translocase subunit Tim21</fullName>
    </recommendedName>
</protein>
<accession>A0A5N5DIR8</accession>
<keyword evidence="6" id="KW-0809">Transit peptide</keyword>
<evidence type="ECO:0000256" key="4">
    <source>
        <dbReference type="ARBA" id="ARBA00022692"/>
    </source>
</evidence>
<dbReference type="EMBL" id="VCHE01000021">
    <property type="protein sequence ID" value="KAB2576872.1"/>
    <property type="molecule type" value="Genomic_DNA"/>
</dbReference>
<evidence type="ECO:0000256" key="11">
    <source>
        <dbReference type="RuleBase" id="RU367142"/>
    </source>
</evidence>
<keyword evidence="4 11" id="KW-0812">Transmembrane</keyword>
<dbReference type="FunFam" id="3.10.450.320:FF:000002">
    <property type="entry name" value="Mitochondrial import inner membrane translocase subunit tim21"/>
    <property type="match status" value="1"/>
</dbReference>
<gene>
    <name evidence="12" type="primary">tim21</name>
    <name evidence="12" type="ORF">DBV05_g4502</name>
</gene>
<evidence type="ECO:0000256" key="10">
    <source>
        <dbReference type="ARBA" id="ARBA00060204"/>
    </source>
</evidence>
<keyword evidence="7 11" id="KW-1133">Transmembrane helix</keyword>
<name>A0A5N5DIR8_9PEZI</name>
<dbReference type="PANTHER" id="PTHR13032:SF6">
    <property type="entry name" value="MITOCHONDRIAL IMPORT INNER MEMBRANE TRANSLOCASE SUBUNIT TIM21"/>
    <property type="match status" value="1"/>
</dbReference>
<sequence length="234" mass="26222">MALLPRIVRAESLALPLRRVSCLSVHRAAGASRFYATHSSLGGASSKSSTSRRQVTVANDDGHVRWGDLTTGEKVARSTQQSFNFLVIVAGVLATGAVGYVIYTEVLSPEGTTNQYHRALKRIKEDPKCVELLGDPKKIVAYGEQFHSRMARQWSITSRKEKDRAGNELLHLRFYVEGPLNKGTVYLHMIQRPGEKEAEYQSLTLDVPGHKRIYLEHDSPFKAKSGKLFGVRWW</sequence>
<keyword evidence="13" id="KW-1185">Reference proteome</keyword>
<comment type="subunit">
    <text evidence="11">Component of the TIM23 complex.</text>
</comment>
<keyword evidence="9 11" id="KW-0472">Membrane</keyword>
<evidence type="ECO:0000256" key="7">
    <source>
        <dbReference type="ARBA" id="ARBA00022989"/>
    </source>
</evidence>
<evidence type="ECO:0000256" key="9">
    <source>
        <dbReference type="ARBA" id="ARBA00023136"/>
    </source>
</evidence>
<evidence type="ECO:0000256" key="2">
    <source>
        <dbReference type="ARBA" id="ARBA00010867"/>
    </source>
</evidence>
<dbReference type="Proteomes" id="UP000325902">
    <property type="component" value="Unassembled WGS sequence"/>
</dbReference>
<evidence type="ECO:0000313" key="13">
    <source>
        <dbReference type="Proteomes" id="UP000325902"/>
    </source>
</evidence>
<reference evidence="12 13" key="1">
    <citation type="journal article" date="2019" name="Sci. Rep.">
        <title>A multi-omics analysis of the grapevine pathogen Lasiodiplodia theobromae reveals that temperature affects the expression of virulence- and pathogenicity-related genes.</title>
        <authorList>
            <person name="Felix C."/>
            <person name="Meneses R."/>
            <person name="Goncalves M.F.M."/>
            <person name="Tilleman L."/>
            <person name="Duarte A.S."/>
            <person name="Jorrin-Novo J.V."/>
            <person name="Van de Peer Y."/>
            <person name="Deforce D."/>
            <person name="Van Nieuwerburgh F."/>
            <person name="Esteves A.C."/>
            <person name="Alves A."/>
        </authorList>
    </citation>
    <scope>NUCLEOTIDE SEQUENCE [LARGE SCALE GENOMIC DNA]</scope>
    <source>
        <strain evidence="12 13">LA-SOL3</strain>
    </source>
</reference>
<dbReference type="OrthoDB" id="436405at2759"/>
<keyword evidence="5 11" id="KW-0999">Mitochondrion inner membrane</keyword>
<evidence type="ECO:0000256" key="6">
    <source>
        <dbReference type="ARBA" id="ARBA00022946"/>
    </source>
</evidence>
<dbReference type="InterPro" id="IPR013261">
    <property type="entry name" value="Tim21"/>
</dbReference>
<evidence type="ECO:0000313" key="12">
    <source>
        <dbReference type="EMBL" id="KAB2576872.1"/>
    </source>
</evidence>
<comment type="caution">
    <text evidence="12">The sequence shown here is derived from an EMBL/GenBank/DDBJ whole genome shotgun (WGS) entry which is preliminary data.</text>
</comment>
<keyword evidence="11" id="KW-0811">Translocation</keyword>
<dbReference type="Pfam" id="PF08294">
    <property type="entry name" value="TIM21"/>
    <property type="match status" value="1"/>
</dbReference>
<comment type="function">
    <text evidence="10">Essential component of the TIM23 complex, a complex that mediates the translocation of transit peptide-containing proteins across the mitochondrial inner membrane. Required to keep the TOM and the TIM23 complexes in close contact. At some point, it is released from the TOM23 complex to allow protein translocation into the mitochondrial matrix.</text>
</comment>
<proteinExistence type="inferred from homology"/>
<evidence type="ECO:0000256" key="3">
    <source>
        <dbReference type="ARBA" id="ARBA00020726"/>
    </source>
</evidence>
<dbReference type="GO" id="GO:0030150">
    <property type="term" value="P:protein import into mitochondrial matrix"/>
    <property type="evidence" value="ECO:0007669"/>
    <property type="project" value="UniProtKB-UniRule"/>
</dbReference>
<feature type="transmembrane region" description="Helical" evidence="11">
    <location>
        <begin position="83"/>
        <end position="103"/>
    </location>
</feature>
<organism evidence="12 13">
    <name type="scientific">Lasiodiplodia theobromae</name>
    <dbReference type="NCBI Taxonomy" id="45133"/>
    <lineage>
        <taxon>Eukaryota</taxon>
        <taxon>Fungi</taxon>
        <taxon>Dikarya</taxon>
        <taxon>Ascomycota</taxon>
        <taxon>Pezizomycotina</taxon>
        <taxon>Dothideomycetes</taxon>
        <taxon>Dothideomycetes incertae sedis</taxon>
        <taxon>Botryosphaeriales</taxon>
        <taxon>Botryosphaeriaceae</taxon>
        <taxon>Lasiodiplodia</taxon>
    </lineage>
</organism>
<evidence type="ECO:0000256" key="8">
    <source>
        <dbReference type="ARBA" id="ARBA00023128"/>
    </source>
</evidence>
<keyword evidence="11" id="KW-0813">Transport</keyword>